<keyword evidence="2 5" id="KW-0812">Transmembrane</keyword>
<dbReference type="PANTHER" id="PTHR35814">
    <property type="match status" value="1"/>
</dbReference>
<dbReference type="RefSeq" id="WP_252464536.1">
    <property type="nucleotide sequence ID" value="NZ_JALBWM010000007.1"/>
</dbReference>
<name>A0A9X2EPH6_9GAMM</name>
<dbReference type="GO" id="GO:0016020">
    <property type="term" value="C:membrane"/>
    <property type="evidence" value="ECO:0007669"/>
    <property type="project" value="UniProtKB-SubCell"/>
</dbReference>
<dbReference type="InterPro" id="IPR023352">
    <property type="entry name" value="MAPEG-like_dom_sf"/>
</dbReference>
<feature type="transmembrane region" description="Helical" evidence="5">
    <location>
        <begin position="6"/>
        <end position="24"/>
    </location>
</feature>
<feature type="transmembrane region" description="Helical" evidence="5">
    <location>
        <begin position="58"/>
        <end position="86"/>
    </location>
</feature>
<dbReference type="PANTHER" id="PTHR35814:SF1">
    <property type="entry name" value="GLUTATHIONE S-TRANSFERASE-RELATED"/>
    <property type="match status" value="1"/>
</dbReference>
<dbReference type="EMBL" id="JALBWM010000007">
    <property type="protein sequence ID" value="MCO1333333.1"/>
    <property type="molecule type" value="Genomic_DNA"/>
</dbReference>
<keyword evidence="7" id="KW-1185">Reference proteome</keyword>
<protein>
    <submittedName>
        <fullName evidence="6">MAPEG family protein</fullName>
    </submittedName>
</protein>
<evidence type="ECO:0000256" key="1">
    <source>
        <dbReference type="ARBA" id="ARBA00004370"/>
    </source>
</evidence>
<evidence type="ECO:0000313" key="6">
    <source>
        <dbReference type="EMBL" id="MCO1333333.1"/>
    </source>
</evidence>
<dbReference type="Proteomes" id="UP001139028">
    <property type="component" value="Unassembled WGS sequence"/>
</dbReference>
<keyword evidence="4 5" id="KW-0472">Membrane</keyword>
<evidence type="ECO:0000256" key="4">
    <source>
        <dbReference type="ARBA" id="ARBA00023136"/>
    </source>
</evidence>
<sequence>MANITALYTGLCALLIIYLAARVVQFRRTKRVGIGTGNDRFNEIRVRVHANAVEYTPIALLLLLAAELGGLSAIWLHTFGVLFVVSRALHAYGLTAGKGGTHMGRFWGTLISWVVILVLAVINIVKAVIAL</sequence>
<dbReference type="AlphaFoldDB" id="A0A9X2EPH6"/>
<comment type="caution">
    <text evidence="6">The sequence shown here is derived from an EMBL/GenBank/DDBJ whole genome shotgun (WGS) entry which is preliminary data.</text>
</comment>
<proteinExistence type="predicted"/>
<dbReference type="Pfam" id="PF01124">
    <property type="entry name" value="MAPEG"/>
    <property type="match status" value="1"/>
</dbReference>
<dbReference type="SUPFAM" id="SSF161084">
    <property type="entry name" value="MAPEG domain-like"/>
    <property type="match status" value="1"/>
</dbReference>
<dbReference type="InterPro" id="IPR001129">
    <property type="entry name" value="Membr-assoc_MAPEG"/>
</dbReference>
<comment type="subcellular location">
    <subcellularLocation>
        <location evidence="1">Membrane</location>
    </subcellularLocation>
</comment>
<evidence type="ECO:0000256" key="3">
    <source>
        <dbReference type="ARBA" id="ARBA00022989"/>
    </source>
</evidence>
<evidence type="ECO:0000313" key="7">
    <source>
        <dbReference type="Proteomes" id="UP001139028"/>
    </source>
</evidence>
<dbReference type="Gene3D" id="1.20.120.550">
    <property type="entry name" value="Membrane associated eicosanoid/glutathione metabolism-like domain"/>
    <property type="match status" value="1"/>
</dbReference>
<evidence type="ECO:0000256" key="5">
    <source>
        <dbReference type="SAM" id="Phobius"/>
    </source>
</evidence>
<accession>A0A9X2EPH6</accession>
<gene>
    <name evidence="6" type="ORF">MO867_03170</name>
</gene>
<reference evidence="6" key="1">
    <citation type="journal article" date="2022" name="Arch. Microbiol.">
        <title>Microbulbifer okhotskensis sp. nov., isolated from a deep bottom sediment of the Okhotsk Sea.</title>
        <authorList>
            <person name="Romanenko L."/>
            <person name="Kurilenko V."/>
            <person name="Otstavnykh N."/>
            <person name="Velansky P."/>
            <person name="Isaeva M."/>
            <person name="Mikhailov V."/>
        </authorList>
    </citation>
    <scope>NUCLEOTIDE SEQUENCE</scope>
    <source>
        <strain evidence="6">OS29</strain>
    </source>
</reference>
<evidence type="ECO:0000256" key="2">
    <source>
        <dbReference type="ARBA" id="ARBA00022692"/>
    </source>
</evidence>
<organism evidence="6 7">
    <name type="scientific">Microbulbifer okhotskensis</name>
    <dbReference type="NCBI Taxonomy" id="2926617"/>
    <lineage>
        <taxon>Bacteria</taxon>
        <taxon>Pseudomonadati</taxon>
        <taxon>Pseudomonadota</taxon>
        <taxon>Gammaproteobacteria</taxon>
        <taxon>Cellvibrionales</taxon>
        <taxon>Microbulbiferaceae</taxon>
        <taxon>Microbulbifer</taxon>
    </lineage>
</organism>
<feature type="transmembrane region" description="Helical" evidence="5">
    <location>
        <begin position="106"/>
        <end position="129"/>
    </location>
</feature>
<keyword evidence="3 5" id="KW-1133">Transmembrane helix</keyword>